<comment type="caution">
    <text evidence="6">The sequence shown here is derived from an EMBL/GenBank/DDBJ whole genome shotgun (WGS) entry which is preliminary data.</text>
</comment>
<evidence type="ECO:0000313" key="6">
    <source>
        <dbReference type="EMBL" id="PTE12132.1"/>
    </source>
</evidence>
<evidence type="ECO:0000256" key="3">
    <source>
        <dbReference type="ARBA" id="ARBA00023125"/>
    </source>
</evidence>
<dbReference type="InterPro" id="IPR002104">
    <property type="entry name" value="Integrase_catalytic"/>
</dbReference>
<dbReference type="Gene3D" id="1.10.150.130">
    <property type="match status" value="1"/>
</dbReference>
<dbReference type="InterPro" id="IPR010998">
    <property type="entry name" value="Integrase_recombinase_N"/>
</dbReference>
<dbReference type="InterPro" id="IPR050808">
    <property type="entry name" value="Phage_Integrase"/>
</dbReference>
<keyword evidence="7" id="KW-1185">Reference proteome</keyword>
<evidence type="ECO:0000256" key="2">
    <source>
        <dbReference type="ARBA" id="ARBA00022908"/>
    </source>
</evidence>
<dbReference type="InterPro" id="IPR011010">
    <property type="entry name" value="DNA_brk_join_enz"/>
</dbReference>
<dbReference type="GO" id="GO:0006310">
    <property type="term" value="P:DNA recombination"/>
    <property type="evidence" value="ECO:0007669"/>
    <property type="project" value="UniProtKB-KW"/>
</dbReference>
<dbReference type="GO" id="GO:0015074">
    <property type="term" value="P:DNA integration"/>
    <property type="evidence" value="ECO:0007669"/>
    <property type="project" value="UniProtKB-KW"/>
</dbReference>
<protein>
    <submittedName>
        <fullName evidence="6">Integrase</fullName>
    </submittedName>
</protein>
<dbReference type="GO" id="GO:0003677">
    <property type="term" value="F:DNA binding"/>
    <property type="evidence" value="ECO:0007669"/>
    <property type="project" value="UniProtKB-KW"/>
</dbReference>
<keyword evidence="2" id="KW-0229">DNA integration</keyword>
<proteinExistence type="inferred from homology"/>
<dbReference type="PANTHER" id="PTHR30629:SF2">
    <property type="entry name" value="PROPHAGE INTEGRASE INTS-RELATED"/>
    <property type="match status" value="1"/>
</dbReference>
<dbReference type="Pfam" id="PF22022">
    <property type="entry name" value="Phage_int_M"/>
    <property type="match status" value="1"/>
</dbReference>
<dbReference type="Pfam" id="PF13356">
    <property type="entry name" value="Arm-DNA-bind_3"/>
    <property type="match status" value="1"/>
</dbReference>
<comment type="similarity">
    <text evidence="1">Belongs to the 'phage' integrase family.</text>
</comment>
<dbReference type="AlphaFoldDB" id="A0A2T4J2K5"/>
<dbReference type="RefSeq" id="WP_107647590.1">
    <property type="nucleotide sequence ID" value="NZ_PZJX01000004.1"/>
</dbReference>
<keyword evidence="3" id="KW-0238">DNA-binding</keyword>
<dbReference type="InterPro" id="IPR013762">
    <property type="entry name" value="Integrase-like_cat_sf"/>
</dbReference>
<dbReference type="Gene3D" id="3.30.160.390">
    <property type="entry name" value="Integrase, DNA-binding domain"/>
    <property type="match status" value="1"/>
</dbReference>
<evidence type="ECO:0000313" key="7">
    <source>
        <dbReference type="Proteomes" id="UP000240259"/>
    </source>
</evidence>
<name>A0A2T4J2K5_9HYPH</name>
<accession>A0A2T4J2K5</accession>
<gene>
    <name evidence="6" type="ORF">C9427_02230</name>
</gene>
<evidence type="ECO:0000256" key="4">
    <source>
        <dbReference type="ARBA" id="ARBA00023172"/>
    </source>
</evidence>
<evidence type="ECO:0000259" key="5">
    <source>
        <dbReference type="PROSITE" id="PS51898"/>
    </source>
</evidence>
<dbReference type="PANTHER" id="PTHR30629">
    <property type="entry name" value="PROPHAGE INTEGRASE"/>
    <property type="match status" value="1"/>
</dbReference>
<feature type="domain" description="Tyr recombinase" evidence="5">
    <location>
        <begin position="209"/>
        <end position="392"/>
    </location>
</feature>
<dbReference type="Pfam" id="PF00589">
    <property type="entry name" value="Phage_integrase"/>
    <property type="match status" value="1"/>
</dbReference>
<evidence type="ECO:0000256" key="1">
    <source>
        <dbReference type="ARBA" id="ARBA00008857"/>
    </source>
</evidence>
<dbReference type="OrthoDB" id="9795573at2"/>
<dbReference type="CDD" id="cd00801">
    <property type="entry name" value="INT_P4_C"/>
    <property type="match status" value="1"/>
</dbReference>
<dbReference type="SUPFAM" id="SSF56349">
    <property type="entry name" value="DNA breaking-rejoining enzymes"/>
    <property type="match status" value="1"/>
</dbReference>
<dbReference type="InterPro" id="IPR025166">
    <property type="entry name" value="Integrase_DNA_bind_dom"/>
</dbReference>
<dbReference type="Proteomes" id="UP000240259">
    <property type="component" value="Unassembled WGS sequence"/>
</dbReference>
<reference evidence="6 7" key="1">
    <citation type="submission" date="2018-03" db="EMBL/GenBank/DDBJ databases">
        <title>Genome sequence of the symbiotic type strain Mesorhizobium helmanticense CSLC115NT isolated from Lotus corniculatus nodules.</title>
        <authorList>
            <person name="Sannazzaro A.I."/>
            <person name="Torres Tejerizo G.A."/>
            <person name="Dip D."/>
            <person name="Caballero M."/>
            <person name="Pistorio M."/>
            <person name="Estrella M.J."/>
        </authorList>
    </citation>
    <scope>NUCLEOTIDE SEQUENCE [LARGE SCALE GENOMIC DNA]</scope>
    <source>
        <strain evidence="6 7">CSLC115N</strain>
    </source>
</reference>
<dbReference type="InterPro" id="IPR053876">
    <property type="entry name" value="Phage_int_M"/>
</dbReference>
<dbReference type="PROSITE" id="PS51898">
    <property type="entry name" value="TYR_RECOMBINASE"/>
    <property type="match status" value="1"/>
</dbReference>
<dbReference type="Gene3D" id="1.10.443.10">
    <property type="entry name" value="Intergrase catalytic core"/>
    <property type="match status" value="1"/>
</dbReference>
<dbReference type="EMBL" id="PZJX01000004">
    <property type="protein sequence ID" value="PTE12132.1"/>
    <property type="molecule type" value="Genomic_DNA"/>
</dbReference>
<keyword evidence="4" id="KW-0233">DNA recombination</keyword>
<sequence>MLYLSVTLYFMGLEMKLTDTQCRGAKAREKPWNLTDGHGLFLLVKPNGSKLWRCDFAFNGKRSTANFGPYPDTSLAGARELRDDLKRKVKAGINPVTKVEESRPTFEQIAREWFKTNEAKWKPSYSTRFWKRIEVDIFPAFGGTAIAEVKPPVVLTALRMVEEREAIYTARRVHQFVSVVFKYAIAAGLAERNPAADLHGALKPVPKEKHRSALKETELPTFFARLAGTPMDEATRLGLKAVAHVFVRTAEIRFAKWPEFDFDRDIWTIPALRMKMKRELRVPLSRQAKAVFLRLRELANGAEWVLPGPYRLKPISENCLLYALYRCGYHGRATVHGFRSTFSTIANESETPAWDRDAIEHQLAHAPDDAIRATYDRGERWQTRTRMMQWYSDLLDKHEKVGEANDLTDLLGY</sequence>
<organism evidence="6 7">
    <name type="scientific">Mesorhizobium helmanticense</name>
    <dbReference type="NCBI Taxonomy" id="1776423"/>
    <lineage>
        <taxon>Bacteria</taxon>
        <taxon>Pseudomonadati</taxon>
        <taxon>Pseudomonadota</taxon>
        <taxon>Alphaproteobacteria</taxon>
        <taxon>Hyphomicrobiales</taxon>
        <taxon>Phyllobacteriaceae</taxon>
        <taxon>Mesorhizobium</taxon>
    </lineage>
</organism>
<dbReference type="InterPro" id="IPR038488">
    <property type="entry name" value="Integrase_DNA-bd_sf"/>
</dbReference>